<comment type="caution">
    <text evidence="1">The sequence shown here is derived from an EMBL/GenBank/DDBJ whole genome shotgun (WGS) entry which is preliminary data.</text>
</comment>
<accession>A0ACC5XBG6</accession>
<protein>
    <submittedName>
        <fullName evidence="1">Uncharacterized protein</fullName>
    </submittedName>
</protein>
<gene>
    <name evidence="1" type="ORF">PGIGA_G00087970</name>
</gene>
<evidence type="ECO:0000313" key="2">
    <source>
        <dbReference type="Proteomes" id="UP000829447"/>
    </source>
</evidence>
<reference evidence="1 2" key="1">
    <citation type="journal article" date="2022" name="bioRxiv">
        <title>An ancient truncated duplication of the anti-Mullerian hormone receptor type 2 gene is a potential conserved master sex determinant in the Pangasiidae catfish family.</title>
        <authorList>
            <person name="Wen M."/>
            <person name="Pan Q."/>
            <person name="Jouanno E."/>
            <person name="Montfort J."/>
            <person name="Zahm M."/>
            <person name="Cabau C."/>
            <person name="Klopp C."/>
            <person name="Iampietro C."/>
            <person name="Roques C."/>
            <person name="Bouchez O."/>
            <person name="Castinel A."/>
            <person name="Donnadieu C."/>
            <person name="Parrinello H."/>
            <person name="Poncet C."/>
            <person name="Belmonte E."/>
            <person name="Gautier V."/>
            <person name="Avarre J.-C."/>
            <person name="Dugue R."/>
            <person name="Gustiano R."/>
            <person name="Ha T.T.T."/>
            <person name="Campet M."/>
            <person name="Sriphairoj K."/>
            <person name="Ribolli J."/>
            <person name="de Almeida F.L."/>
            <person name="Desvignes T."/>
            <person name="Postlethwait J.H."/>
            <person name="Bucao C.F."/>
            <person name="Robinson-Rechavi M."/>
            <person name="Bobe J."/>
            <person name="Herpin A."/>
            <person name="Guiguen Y."/>
        </authorList>
    </citation>
    <scope>NUCLEOTIDE SEQUENCE [LARGE SCALE GENOMIC DNA]</scope>
    <source>
        <strain evidence="1">YG-Dec2019</strain>
    </source>
</reference>
<dbReference type="Proteomes" id="UP000829447">
    <property type="component" value="Linkage Group LG17"/>
</dbReference>
<evidence type="ECO:0000313" key="1">
    <source>
        <dbReference type="EMBL" id="MCI4388601.1"/>
    </source>
</evidence>
<dbReference type="EMBL" id="CM040470">
    <property type="protein sequence ID" value="MCI4388601.1"/>
    <property type="molecule type" value="Genomic_DNA"/>
</dbReference>
<proteinExistence type="predicted"/>
<name>A0ACC5XBG6_PANGG</name>
<organism evidence="1 2">
    <name type="scientific">Pangasianodon gigas</name>
    <name type="common">Mekong giant catfish</name>
    <name type="synonym">Pangasius gigas</name>
    <dbReference type="NCBI Taxonomy" id="30993"/>
    <lineage>
        <taxon>Eukaryota</taxon>
        <taxon>Metazoa</taxon>
        <taxon>Chordata</taxon>
        <taxon>Craniata</taxon>
        <taxon>Vertebrata</taxon>
        <taxon>Euteleostomi</taxon>
        <taxon>Actinopterygii</taxon>
        <taxon>Neopterygii</taxon>
        <taxon>Teleostei</taxon>
        <taxon>Ostariophysi</taxon>
        <taxon>Siluriformes</taxon>
        <taxon>Pangasiidae</taxon>
        <taxon>Pangasianodon</taxon>
    </lineage>
</organism>
<sequence>MLPVHTRIVSPQCSPQLKGAVVRCRSGLVQRTYTETKKRGEQPAPNTMTTALAWSRQGYTRPRTKNKKKGQSQRQTKQPTNKLKKKTCTLTIKQWLAWSL</sequence>
<keyword evidence="2" id="KW-1185">Reference proteome</keyword>